<name>A0A813DL73_POLGL</name>
<dbReference type="EMBL" id="CAJNNV010003919">
    <property type="protein sequence ID" value="CAE8589846.1"/>
    <property type="molecule type" value="Genomic_DNA"/>
</dbReference>
<keyword evidence="3" id="KW-1185">Reference proteome</keyword>
<dbReference type="SUPFAM" id="SSF52047">
    <property type="entry name" value="RNI-like"/>
    <property type="match status" value="1"/>
</dbReference>
<gene>
    <name evidence="2" type="ORF">PGLA1383_LOCUS8576</name>
</gene>
<dbReference type="InterPro" id="IPR027417">
    <property type="entry name" value="P-loop_NTPase"/>
</dbReference>
<feature type="non-terminal residue" evidence="2">
    <location>
        <position position="1004"/>
    </location>
</feature>
<accession>A0A813DL73</accession>
<dbReference type="Proteomes" id="UP000654075">
    <property type="component" value="Unassembled WGS sequence"/>
</dbReference>
<comment type="caution">
    <text evidence="2">The sequence shown here is derived from an EMBL/GenBank/DDBJ whole genome shotgun (WGS) entry which is preliminary data.</text>
</comment>
<reference evidence="2" key="1">
    <citation type="submission" date="2021-02" db="EMBL/GenBank/DDBJ databases">
        <authorList>
            <person name="Dougan E. K."/>
            <person name="Rhodes N."/>
            <person name="Thang M."/>
            <person name="Chan C."/>
        </authorList>
    </citation>
    <scope>NUCLEOTIDE SEQUENCE</scope>
</reference>
<dbReference type="Gene3D" id="3.40.50.300">
    <property type="entry name" value="P-loop containing nucleotide triphosphate hydrolases"/>
    <property type="match status" value="1"/>
</dbReference>
<sequence>AANERNIRSQCPTAPVAAASAAAATVRAFLAHGSARSEQEQLCEAFAKITESLPAEALLGLTHGTGGRPGPSRAQLWVTALRLGRGSALGQQLLCESAGRLVYEGLGPELAAAGAAEAIVEALSCWRLEAGHQRAGCEAVGPLPQWRGAMEHVRCEQEAVEIRLVSGSPGNASGNDNGNGKNTSNNKKNNNDNNKDNQVMRVSSLAEEMCSDTAEMWDRVLLVGTEGSGKSSCLLEVMRHAQLENRFLVVEAHMPELAHAIAESPGRPEEVFEEWFRQKSLSPEFEKMRAAGEGEAVDWFLLLDGFEQARTYRPAVLAGLRGWLQQHPDTRVLVTSRPYGVDSEALSAGSVRLPEEAVVEFLGRTSAAAIGLSKSLLPGACVSVQGAEPATCFVHTCVSGLVTSKRGLPQLNSLSAAGAPDKMYRLQVIAVTGKGMDAEVAVQVENCYILPESIIVCKPGMKYAHGDVVKINVSDNSKAQKLKLILETALYKNVELRTIDRRQWAGGKEHNSKSGDYAEGLPEWLWDIRRGADASFANEIIIRKVAEGNAVKELTAQEQLLHDLEFAQTEIQESVGTRSGSQVTIQSLLQRLWKRSWDRPLTASMLARFVAMVDGLPAGDQTSMYNALMEVDIIGFQVAELVSQAAAMFSAPAEDLENTLGTLCYEKYLRGQGNNVITLESGEIDPLLFQAATDGRLQLFQPVMDGSQLRFWHSSLSKYLAAKVWAAQETSLENAYAVAGKVPVLQDSFRYLLQFAAKHREGLMELDFRRRQANLSILSMPLSSLSPLVSLTLVLAGSKFKAISELSSLEHLDQLRQFTLDLSNCPNLASIDGLGEALTGLISLEVLTLSLEETPVQDVSELGRGLSCLACLQKFDINLQHSQITGTSELELSLQRLGLRELSMNLSLCKQLSFSRVESRLPASLEDVTLELHSIKDAGVVSHVIESLAGLTQIVKLSINLGETCLRDSSELNYIWQLRTLQNLRLSLMGAVMAHVEDLGAGLS</sequence>
<evidence type="ECO:0000313" key="3">
    <source>
        <dbReference type="Proteomes" id="UP000654075"/>
    </source>
</evidence>
<feature type="region of interest" description="Disordered" evidence="1">
    <location>
        <begin position="166"/>
        <end position="196"/>
    </location>
</feature>
<dbReference type="InterPro" id="IPR032675">
    <property type="entry name" value="LRR_dom_sf"/>
</dbReference>
<dbReference type="Gene3D" id="3.80.10.10">
    <property type="entry name" value="Ribonuclease Inhibitor"/>
    <property type="match status" value="1"/>
</dbReference>
<proteinExistence type="predicted"/>
<evidence type="ECO:0000313" key="2">
    <source>
        <dbReference type="EMBL" id="CAE8589846.1"/>
    </source>
</evidence>
<feature type="compositionally biased region" description="Low complexity" evidence="1">
    <location>
        <begin position="174"/>
        <end position="188"/>
    </location>
</feature>
<evidence type="ECO:0000256" key="1">
    <source>
        <dbReference type="SAM" id="MobiDB-lite"/>
    </source>
</evidence>
<evidence type="ECO:0008006" key="4">
    <source>
        <dbReference type="Google" id="ProtNLM"/>
    </source>
</evidence>
<organism evidence="2 3">
    <name type="scientific">Polarella glacialis</name>
    <name type="common">Dinoflagellate</name>
    <dbReference type="NCBI Taxonomy" id="89957"/>
    <lineage>
        <taxon>Eukaryota</taxon>
        <taxon>Sar</taxon>
        <taxon>Alveolata</taxon>
        <taxon>Dinophyceae</taxon>
        <taxon>Suessiales</taxon>
        <taxon>Suessiaceae</taxon>
        <taxon>Polarella</taxon>
    </lineage>
</organism>
<dbReference type="AlphaFoldDB" id="A0A813DL73"/>
<protein>
    <recommendedName>
        <fullName evidence="4">NACHT domain-containing protein</fullName>
    </recommendedName>
</protein>
<feature type="non-terminal residue" evidence="2">
    <location>
        <position position="1"/>
    </location>
</feature>